<evidence type="ECO:0000256" key="2">
    <source>
        <dbReference type="ARBA" id="ARBA00022505"/>
    </source>
</evidence>
<protein>
    <submittedName>
        <fullName evidence="8">Molybdate transport system substrate-binding protein</fullName>
    </submittedName>
</protein>
<evidence type="ECO:0000313" key="9">
    <source>
        <dbReference type="Proteomes" id="UP000192917"/>
    </source>
</evidence>
<organism evidence="8 9">
    <name type="scientific">Tistlia consotensis USBA 355</name>
    <dbReference type="NCBI Taxonomy" id="560819"/>
    <lineage>
        <taxon>Bacteria</taxon>
        <taxon>Pseudomonadati</taxon>
        <taxon>Pseudomonadota</taxon>
        <taxon>Alphaproteobacteria</taxon>
        <taxon>Rhodospirillales</taxon>
        <taxon>Rhodovibrionaceae</taxon>
        <taxon>Tistlia</taxon>
    </lineage>
</organism>
<dbReference type="FunFam" id="3.40.190.10:FF:000035">
    <property type="entry name" value="Molybdate ABC transporter substrate-binding protein"/>
    <property type="match status" value="1"/>
</dbReference>
<feature type="binding site" evidence="6">
    <location>
        <position position="156"/>
    </location>
    <ligand>
        <name>molybdate</name>
        <dbReference type="ChEBI" id="CHEBI:36264"/>
    </ligand>
</feature>
<evidence type="ECO:0000256" key="1">
    <source>
        <dbReference type="ARBA" id="ARBA00009175"/>
    </source>
</evidence>
<feature type="binding site" evidence="6">
    <location>
        <position position="183"/>
    </location>
    <ligand>
        <name>molybdate</name>
        <dbReference type="ChEBI" id="CHEBI:36264"/>
    </ligand>
</feature>
<evidence type="ECO:0000256" key="6">
    <source>
        <dbReference type="PIRSR" id="PIRSR004846-1"/>
    </source>
</evidence>
<dbReference type="NCBIfam" id="NF007958">
    <property type="entry name" value="PRK10677.1"/>
    <property type="match status" value="1"/>
</dbReference>
<dbReference type="PANTHER" id="PTHR30632">
    <property type="entry name" value="MOLYBDATE-BINDING PERIPLASMIC PROTEIN"/>
    <property type="match status" value="1"/>
</dbReference>
<feature type="binding site" evidence="6">
    <location>
        <position position="70"/>
    </location>
    <ligand>
        <name>molybdate</name>
        <dbReference type="ChEBI" id="CHEBI:36264"/>
    </ligand>
</feature>
<dbReference type="GO" id="GO:1901359">
    <property type="term" value="F:tungstate binding"/>
    <property type="evidence" value="ECO:0007669"/>
    <property type="project" value="UniProtKB-ARBA"/>
</dbReference>
<keyword evidence="3 6" id="KW-0479">Metal-binding</keyword>
<dbReference type="SUPFAM" id="SSF53850">
    <property type="entry name" value="Periplasmic binding protein-like II"/>
    <property type="match status" value="1"/>
</dbReference>
<evidence type="ECO:0000313" key="8">
    <source>
        <dbReference type="EMBL" id="SMF05238.1"/>
    </source>
</evidence>
<keyword evidence="2 6" id="KW-0500">Molybdenum</keyword>
<dbReference type="Pfam" id="PF13531">
    <property type="entry name" value="SBP_bac_11"/>
    <property type="match status" value="1"/>
</dbReference>
<dbReference type="GO" id="GO:0015689">
    <property type="term" value="P:molybdate ion transport"/>
    <property type="evidence" value="ECO:0007669"/>
    <property type="project" value="InterPro"/>
</dbReference>
<name>A0A1Y6BIC6_9PROT</name>
<dbReference type="GO" id="GO:0046872">
    <property type="term" value="F:metal ion binding"/>
    <property type="evidence" value="ECO:0007669"/>
    <property type="project" value="UniProtKB-KW"/>
</dbReference>
<accession>A0A1Y6BIC6</accession>
<dbReference type="GO" id="GO:0030288">
    <property type="term" value="C:outer membrane-bounded periplasmic space"/>
    <property type="evidence" value="ECO:0007669"/>
    <property type="project" value="TreeGrafter"/>
</dbReference>
<dbReference type="NCBIfam" id="TIGR01256">
    <property type="entry name" value="modA"/>
    <property type="match status" value="1"/>
</dbReference>
<evidence type="ECO:0000256" key="5">
    <source>
        <dbReference type="ARBA" id="ARBA00062515"/>
    </source>
</evidence>
<dbReference type="InterPro" id="IPR050682">
    <property type="entry name" value="ModA/WtpA"/>
</dbReference>
<dbReference type="Gene3D" id="3.40.190.10">
    <property type="entry name" value="Periplasmic binding protein-like II"/>
    <property type="match status" value="2"/>
</dbReference>
<evidence type="ECO:0000256" key="7">
    <source>
        <dbReference type="SAM" id="SignalP"/>
    </source>
</evidence>
<keyword evidence="4 7" id="KW-0732">Signal</keyword>
<keyword evidence="9" id="KW-1185">Reference proteome</keyword>
<feature type="chain" id="PRO_5012057131" evidence="7">
    <location>
        <begin position="20"/>
        <end position="271"/>
    </location>
</feature>
<dbReference type="RefSeq" id="WP_085121686.1">
    <property type="nucleotide sequence ID" value="NZ_FWZX01000003.1"/>
</dbReference>
<feature type="binding site" evidence="6">
    <location>
        <position position="201"/>
    </location>
    <ligand>
        <name>molybdate</name>
        <dbReference type="ChEBI" id="CHEBI:36264"/>
    </ligand>
</feature>
<dbReference type="PIRSF" id="PIRSF004846">
    <property type="entry name" value="ModA"/>
    <property type="match status" value="1"/>
</dbReference>
<dbReference type="AlphaFoldDB" id="A0A1Y6BIC6"/>
<proteinExistence type="inferred from homology"/>
<dbReference type="PANTHER" id="PTHR30632:SF17">
    <property type="entry name" value="MOLYBDATE-BINDING PROTEIN MODA"/>
    <property type="match status" value="1"/>
</dbReference>
<gene>
    <name evidence="8" type="ORF">SAMN05428998_103256</name>
</gene>
<feature type="binding site" evidence="6">
    <location>
        <position position="43"/>
    </location>
    <ligand>
        <name>molybdate</name>
        <dbReference type="ChEBI" id="CHEBI:36264"/>
    </ligand>
</feature>
<dbReference type="InterPro" id="IPR005950">
    <property type="entry name" value="ModA"/>
</dbReference>
<sequence>MKRLSIRSLSLLLAALAFAIAFTSGFASGSAHAEKLTVFAAASTTDALKRIAALYEARTGDEIVPVFASSSTLAKQIAAAAPVDLFISANPQWMDYLEKQGRLVAGSRHDLLRNGLVLVVPKDSPITGRGNDPVAVLKGLPADARIALGDPSHVPAGIYAKQALSNLGLWDAFRSRIAPGSDVRAALALVAQGETPAGIVYSTDAAIAPGVRAVASFPLDSHEPIVYPAALIDGGKLEAGRHFLDFLGGPEARKVFDELGFGLAEAPRPAS</sequence>
<dbReference type="STRING" id="560819.SAMN05428998_103256"/>
<comment type="subunit">
    <text evidence="5">The complex is composed of two ATP-binding proteins (ModC), two transmembrane proteins (ModB) and a solute-binding protein (ModA).</text>
</comment>
<dbReference type="EMBL" id="FWZX01000003">
    <property type="protein sequence ID" value="SMF05238.1"/>
    <property type="molecule type" value="Genomic_DNA"/>
</dbReference>
<feature type="signal peptide" evidence="7">
    <location>
        <begin position="1"/>
        <end position="19"/>
    </location>
</feature>
<reference evidence="8 9" key="1">
    <citation type="submission" date="2017-04" db="EMBL/GenBank/DDBJ databases">
        <authorList>
            <person name="Afonso C.L."/>
            <person name="Miller P.J."/>
            <person name="Scott M.A."/>
            <person name="Spackman E."/>
            <person name="Goraichik I."/>
            <person name="Dimitrov K.M."/>
            <person name="Suarez D.L."/>
            <person name="Swayne D.E."/>
        </authorList>
    </citation>
    <scope>NUCLEOTIDE SEQUENCE [LARGE SCALE GENOMIC DNA]</scope>
    <source>
        <strain evidence="8 9">USBA 355</strain>
    </source>
</reference>
<dbReference type="GO" id="GO:0030973">
    <property type="term" value="F:molybdate ion binding"/>
    <property type="evidence" value="ECO:0007669"/>
    <property type="project" value="TreeGrafter"/>
</dbReference>
<dbReference type="CDD" id="cd13536">
    <property type="entry name" value="PBP2_EcModA"/>
    <property type="match status" value="1"/>
</dbReference>
<evidence type="ECO:0000256" key="4">
    <source>
        <dbReference type="ARBA" id="ARBA00022729"/>
    </source>
</evidence>
<comment type="similarity">
    <text evidence="1">Belongs to the bacterial solute-binding protein ModA family.</text>
</comment>
<dbReference type="Proteomes" id="UP000192917">
    <property type="component" value="Unassembled WGS sequence"/>
</dbReference>
<evidence type="ECO:0000256" key="3">
    <source>
        <dbReference type="ARBA" id="ARBA00022723"/>
    </source>
</evidence>